<dbReference type="InterPro" id="IPR005368">
    <property type="entry name" value="UPF0175"/>
</dbReference>
<proteinExistence type="inferred from homology"/>
<evidence type="ECO:0000313" key="3">
    <source>
        <dbReference type="Proteomes" id="UP001500962"/>
    </source>
</evidence>
<reference evidence="2" key="1">
    <citation type="journal article" date="2014" name="Int. J. Syst. Evol. Microbiol.">
        <title>Complete genome sequence of Corynebacterium casei LMG S-19264T (=DSM 44701T), isolated from a smear-ripened cheese.</title>
        <authorList>
            <consortium name="US DOE Joint Genome Institute (JGI-PGF)"/>
            <person name="Walter F."/>
            <person name="Albersmeier A."/>
            <person name="Kalinowski J."/>
            <person name="Ruckert C."/>
        </authorList>
    </citation>
    <scope>NUCLEOTIDE SEQUENCE</scope>
    <source>
        <strain evidence="2">JCM 12289</strain>
    </source>
</reference>
<dbReference type="EMBL" id="BAAADN010000002">
    <property type="protein sequence ID" value="GAA0449388.1"/>
    <property type="molecule type" value="Genomic_DNA"/>
</dbReference>
<protein>
    <submittedName>
        <fullName evidence="2">Uncharacterized protein</fullName>
    </submittedName>
</protein>
<accession>A0AAV3SCM0</accession>
<sequence>MYMGQKHITARIPEDLFEELERVQDEERTDRSTAIKRLLERGLEGWRTETAIERYRDGELSLGRAAEFAGVSLWRFLDLLDERGVETNYTESDLESDLAAARDE</sequence>
<dbReference type="InterPro" id="IPR052264">
    <property type="entry name" value="UPF0175_domain"/>
</dbReference>
<evidence type="ECO:0000313" key="2">
    <source>
        <dbReference type="EMBL" id="GAA0449388.1"/>
    </source>
</evidence>
<dbReference type="Pfam" id="PF03683">
    <property type="entry name" value="UPF0175"/>
    <property type="match status" value="1"/>
</dbReference>
<comment type="similarity">
    <text evidence="1">Belongs to the UPF0175 family.</text>
</comment>
<organism evidence="2 3">
    <name type="scientific">Halococcus dombrowskii</name>
    <dbReference type="NCBI Taxonomy" id="179637"/>
    <lineage>
        <taxon>Archaea</taxon>
        <taxon>Methanobacteriati</taxon>
        <taxon>Methanobacteriota</taxon>
        <taxon>Stenosarchaea group</taxon>
        <taxon>Halobacteria</taxon>
        <taxon>Halobacteriales</taxon>
        <taxon>Halococcaceae</taxon>
        <taxon>Halococcus</taxon>
    </lineage>
</organism>
<dbReference type="AlphaFoldDB" id="A0AAV3SCM0"/>
<evidence type="ECO:0000256" key="1">
    <source>
        <dbReference type="ARBA" id="ARBA00005651"/>
    </source>
</evidence>
<dbReference type="PANTHER" id="PTHR37525">
    <property type="entry name" value="UPF0175 PROTEIN SSL1255"/>
    <property type="match status" value="1"/>
</dbReference>
<comment type="caution">
    <text evidence="2">The sequence shown here is derived from an EMBL/GenBank/DDBJ whole genome shotgun (WGS) entry which is preliminary data.</text>
</comment>
<reference evidence="2" key="2">
    <citation type="submission" date="2023-12" db="EMBL/GenBank/DDBJ databases">
        <authorList>
            <person name="Sun Q."/>
            <person name="Inoue M."/>
        </authorList>
    </citation>
    <scope>NUCLEOTIDE SEQUENCE</scope>
    <source>
        <strain evidence="2">JCM 12289</strain>
    </source>
</reference>
<gene>
    <name evidence="2" type="ORF">GCM10008985_00960</name>
</gene>
<dbReference type="PANTHER" id="PTHR37525:SF1">
    <property type="entry name" value="UPF0175 PROTEIN SSL1255"/>
    <property type="match status" value="1"/>
</dbReference>
<name>A0AAV3SCM0_HALDO</name>
<dbReference type="Proteomes" id="UP001500962">
    <property type="component" value="Unassembled WGS sequence"/>
</dbReference>